<proteinExistence type="predicted"/>
<evidence type="ECO:0000313" key="2">
    <source>
        <dbReference type="EMBL" id="GGC64776.1"/>
    </source>
</evidence>
<evidence type="ECO:0000313" key="3">
    <source>
        <dbReference type="Proteomes" id="UP000637002"/>
    </source>
</evidence>
<protein>
    <submittedName>
        <fullName evidence="2">Uncharacterized protein</fullName>
    </submittedName>
</protein>
<gene>
    <name evidence="2" type="ORF">GCM10010994_24180</name>
</gene>
<feature type="compositionally biased region" description="Low complexity" evidence="1">
    <location>
        <begin position="126"/>
        <end position="135"/>
    </location>
</feature>
<dbReference type="AlphaFoldDB" id="A0A916UAN8"/>
<feature type="region of interest" description="Disordered" evidence="1">
    <location>
        <begin position="126"/>
        <end position="160"/>
    </location>
</feature>
<sequence>MLHIAFRLWGPAGPLGISDPKPEMLNSSGGRMPIGSARRSMNMQTLSKDHHQVTVNALANMVRLLAAELVAGHHRDDMDLLEQAMRAKLANIDRTPFTPEAFDKGLAQSRQVIEHVLAHVRAQAARTQAETRAQTPVKAQAATSAPKRRAPNRPKVPTQH</sequence>
<organism evidence="2 3">
    <name type="scientific">Chelatococcus reniformis</name>
    <dbReference type="NCBI Taxonomy" id="1494448"/>
    <lineage>
        <taxon>Bacteria</taxon>
        <taxon>Pseudomonadati</taxon>
        <taxon>Pseudomonadota</taxon>
        <taxon>Alphaproteobacteria</taxon>
        <taxon>Hyphomicrobiales</taxon>
        <taxon>Chelatococcaceae</taxon>
        <taxon>Chelatococcus</taxon>
    </lineage>
</organism>
<name>A0A916UAN8_9HYPH</name>
<dbReference type="Proteomes" id="UP000637002">
    <property type="component" value="Unassembled WGS sequence"/>
</dbReference>
<reference evidence="2" key="2">
    <citation type="submission" date="2020-09" db="EMBL/GenBank/DDBJ databases">
        <authorList>
            <person name="Sun Q."/>
            <person name="Zhou Y."/>
        </authorList>
    </citation>
    <scope>NUCLEOTIDE SEQUENCE</scope>
    <source>
        <strain evidence="2">CGMCC 1.12919</strain>
    </source>
</reference>
<comment type="caution">
    <text evidence="2">The sequence shown here is derived from an EMBL/GenBank/DDBJ whole genome shotgun (WGS) entry which is preliminary data.</text>
</comment>
<reference evidence="2" key="1">
    <citation type="journal article" date="2014" name="Int. J. Syst. Evol. Microbiol.">
        <title>Complete genome sequence of Corynebacterium casei LMG S-19264T (=DSM 44701T), isolated from a smear-ripened cheese.</title>
        <authorList>
            <consortium name="US DOE Joint Genome Institute (JGI-PGF)"/>
            <person name="Walter F."/>
            <person name="Albersmeier A."/>
            <person name="Kalinowski J."/>
            <person name="Ruckert C."/>
        </authorList>
    </citation>
    <scope>NUCLEOTIDE SEQUENCE</scope>
    <source>
        <strain evidence="2">CGMCC 1.12919</strain>
    </source>
</reference>
<dbReference type="EMBL" id="BMGG01000004">
    <property type="protein sequence ID" value="GGC64776.1"/>
    <property type="molecule type" value="Genomic_DNA"/>
</dbReference>
<keyword evidence="3" id="KW-1185">Reference proteome</keyword>
<evidence type="ECO:0000256" key="1">
    <source>
        <dbReference type="SAM" id="MobiDB-lite"/>
    </source>
</evidence>
<accession>A0A916UAN8</accession>